<dbReference type="CDD" id="cd02248">
    <property type="entry name" value="Peptidase_C1A"/>
    <property type="match status" value="1"/>
</dbReference>
<dbReference type="Proteomes" id="UP000747110">
    <property type="component" value="Unassembled WGS sequence"/>
</dbReference>
<dbReference type="Gene3D" id="3.90.70.10">
    <property type="entry name" value="Cysteine proteinases"/>
    <property type="match status" value="1"/>
</dbReference>
<dbReference type="InterPro" id="IPR000169">
    <property type="entry name" value="Pept_cys_AS"/>
</dbReference>
<evidence type="ECO:0000313" key="7">
    <source>
        <dbReference type="Proteomes" id="UP000747110"/>
    </source>
</evidence>
<sequence>MQLLTFIISLIIPAILSDAARPILGKYGDRITVQTPPKWPDIYEMEYTLTLPYLKTMQPEGLRYPVHVWWDGPGQRYRFDSYGGIDSTGWNLQEGYHWTVYPRITDMECDLTNGTAGPTLQKKLMALLGLGSGFSPLPDISGWSYAGTAQFRNSEAQVWQLSVRKQEKTANYQFYTAHNGQPLRFYMMGYNLITGGHFDEYLIEFTRFTAGPLDASVFDLPEVCTKEGTKHGQQSSRLQQQQQRGQPAEEGSEEEEEREVANSESDAVDNMVAAAARLGMLLPAAHVEAAAAQDTSAILNELRTRSETVLEANARFVDEHNRRVRNAAASATSAAGGGATANGAASALEAGISYSLSLNHFAHLTHEQWTASMLGLKRTTVSGAGSSSNNSNIKYGNDDDAADISLEAAGAAATDMYERVLADDQLPANVDWRGTGADGPGVKDQACCGSCWAFAAAGAMQAAWFKTTGQSLSFSEQQLVDCAWDYGNSGCGGGDVVPAFRYLLRVGGAAAQEADYPYMGQNGFCRVPFIPPRDRPDATTMTSASTNSTSTTSTTPAAASSSSLFGAPPIARFSGFKRVPSRNEKALMEAVALHGPVAVGIDGGRATFRFYSEGVYHNPHCGQKLEALDHAVLLVGYGTTPEGVDYWLIKNSWSKYWGMDGYARITRKGNDCGVSTDAVLALASEVPAPDDNGGPQVKAAMTSTRVT</sequence>
<feature type="region of interest" description="Disordered" evidence="2">
    <location>
        <begin position="535"/>
        <end position="562"/>
    </location>
</feature>
<feature type="signal peptide" evidence="3">
    <location>
        <begin position="1"/>
        <end position="19"/>
    </location>
</feature>
<dbReference type="AlphaFoldDB" id="A0A8J4CCT0"/>
<feature type="region of interest" description="Disordered" evidence="2">
    <location>
        <begin position="226"/>
        <end position="266"/>
    </location>
</feature>
<evidence type="ECO:0000313" key="6">
    <source>
        <dbReference type="EMBL" id="GIM14531.1"/>
    </source>
</evidence>
<dbReference type="PRINTS" id="PR00705">
    <property type="entry name" value="PAPAIN"/>
</dbReference>
<organism evidence="5 7">
    <name type="scientific">Volvox reticuliferus</name>
    <dbReference type="NCBI Taxonomy" id="1737510"/>
    <lineage>
        <taxon>Eukaryota</taxon>
        <taxon>Viridiplantae</taxon>
        <taxon>Chlorophyta</taxon>
        <taxon>core chlorophytes</taxon>
        <taxon>Chlorophyceae</taxon>
        <taxon>CS clade</taxon>
        <taxon>Chlamydomonadales</taxon>
        <taxon>Volvocaceae</taxon>
        <taxon>Volvox</taxon>
    </lineage>
</organism>
<feature type="compositionally biased region" description="Low complexity" evidence="2">
    <location>
        <begin position="538"/>
        <end position="562"/>
    </location>
</feature>
<dbReference type="PROSITE" id="PS00139">
    <property type="entry name" value="THIOL_PROTEASE_CYS"/>
    <property type="match status" value="1"/>
</dbReference>
<comment type="caution">
    <text evidence="5">The sequence shown here is derived from an EMBL/GenBank/DDBJ whole genome shotgun (WGS) entry which is preliminary data.</text>
</comment>
<dbReference type="PANTHER" id="PTHR12411">
    <property type="entry name" value="CYSTEINE PROTEASE FAMILY C1-RELATED"/>
    <property type="match status" value="1"/>
</dbReference>
<dbReference type="EMBL" id="BNCQ01000057">
    <property type="protein sequence ID" value="GIM14531.1"/>
    <property type="molecule type" value="Genomic_DNA"/>
</dbReference>
<protein>
    <recommendedName>
        <fullName evidence="4">Peptidase C1A papain C-terminal domain-containing protein</fullName>
    </recommendedName>
</protein>
<dbReference type="InterPro" id="IPR038765">
    <property type="entry name" value="Papain-like_cys_pep_sf"/>
</dbReference>
<dbReference type="Proteomes" id="UP000722791">
    <property type="component" value="Unassembled WGS sequence"/>
</dbReference>
<reference evidence="5" key="1">
    <citation type="journal article" date="2021" name="Proc. Natl. Acad. Sci. U.S.A.">
        <title>Three genomes in the algal genus Volvox reveal the fate of a haploid sex-determining region after a transition to homothallism.</title>
        <authorList>
            <person name="Yamamoto K."/>
            <person name="Hamaji T."/>
            <person name="Kawai-Toyooka H."/>
            <person name="Matsuzaki R."/>
            <person name="Takahashi F."/>
            <person name="Nishimura Y."/>
            <person name="Kawachi M."/>
            <person name="Noguchi H."/>
            <person name="Minakuchi Y."/>
            <person name="Umen J.G."/>
            <person name="Toyoda A."/>
            <person name="Nozaki H."/>
        </authorList>
    </citation>
    <scope>NUCLEOTIDE SEQUENCE</scope>
    <source>
        <strain evidence="6">NIES-3785</strain>
        <strain evidence="5">NIES-3786</strain>
    </source>
</reference>
<feature type="chain" id="PRO_5035415667" description="Peptidase C1A papain C-terminal domain-containing protein" evidence="3">
    <location>
        <begin position="20"/>
        <end position="707"/>
    </location>
</feature>
<dbReference type="InterPro" id="IPR000668">
    <property type="entry name" value="Peptidase_C1A_C"/>
</dbReference>
<feature type="domain" description="Peptidase C1A papain C-terminal" evidence="4">
    <location>
        <begin position="426"/>
        <end position="682"/>
    </location>
</feature>
<evidence type="ECO:0000256" key="2">
    <source>
        <dbReference type="SAM" id="MobiDB-lite"/>
    </source>
</evidence>
<dbReference type="InterPro" id="IPR013128">
    <property type="entry name" value="Peptidase_C1A"/>
</dbReference>
<evidence type="ECO:0000256" key="1">
    <source>
        <dbReference type="ARBA" id="ARBA00008455"/>
    </source>
</evidence>
<dbReference type="OrthoDB" id="10253408at2759"/>
<feature type="region of interest" description="Disordered" evidence="2">
    <location>
        <begin position="686"/>
        <end position="707"/>
    </location>
</feature>
<dbReference type="EMBL" id="BNCP01000017">
    <property type="protein sequence ID" value="GIL80282.1"/>
    <property type="molecule type" value="Genomic_DNA"/>
</dbReference>
<feature type="compositionally biased region" description="Low complexity" evidence="2">
    <location>
        <begin position="232"/>
        <end position="246"/>
    </location>
</feature>
<evidence type="ECO:0000313" key="5">
    <source>
        <dbReference type="EMBL" id="GIL80282.1"/>
    </source>
</evidence>
<evidence type="ECO:0000256" key="3">
    <source>
        <dbReference type="SAM" id="SignalP"/>
    </source>
</evidence>
<keyword evidence="3" id="KW-0732">Signal</keyword>
<proteinExistence type="inferred from homology"/>
<dbReference type="GO" id="GO:0008234">
    <property type="term" value="F:cysteine-type peptidase activity"/>
    <property type="evidence" value="ECO:0007669"/>
    <property type="project" value="InterPro"/>
</dbReference>
<dbReference type="InterPro" id="IPR025660">
    <property type="entry name" value="Pept_his_AS"/>
</dbReference>
<keyword evidence="7" id="KW-1185">Reference proteome</keyword>
<dbReference type="InterPro" id="IPR039417">
    <property type="entry name" value="Peptidase_C1A_papain-like"/>
</dbReference>
<dbReference type="PROSITE" id="PS00639">
    <property type="entry name" value="THIOL_PROTEASE_HIS"/>
    <property type="match status" value="1"/>
</dbReference>
<evidence type="ECO:0000259" key="4">
    <source>
        <dbReference type="SMART" id="SM00645"/>
    </source>
</evidence>
<dbReference type="Pfam" id="PF00112">
    <property type="entry name" value="Peptidase_C1"/>
    <property type="match status" value="1"/>
</dbReference>
<dbReference type="SUPFAM" id="SSF54001">
    <property type="entry name" value="Cysteine proteinases"/>
    <property type="match status" value="1"/>
</dbReference>
<accession>A0A8J4CCT0</accession>
<gene>
    <name evidence="5" type="ORF">Vretifemale_9434</name>
    <name evidence="6" type="ORF">Vretimale_17448</name>
</gene>
<name>A0A8J4CCT0_9CHLO</name>
<comment type="similarity">
    <text evidence="1">Belongs to the peptidase C1 family.</text>
</comment>
<dbReference type="GO" id="GO:0006508">
    <property type="term" value="P:proteolysis"/>
    <property type="evidence" value="ECO:0007669"/>
    <property type="project" value="InterPro"/>
</dbReference>
<dbReference type="SMART" id="SM00645">
    <property type="entry name" value="Pept_C1"/>
    <property type="match status" value="1"/>
</dbReference>